<dbReference type="InterPro" id="IPR007110">
    <property type="entry name" value="Ig-like_dom"/>
</dbReference>
<feature type="chain" id="PRO_5035432646" description="Hemicentin-2" evidence="9">
    <location>
        <begin position="23"/>
        <end position="1230"/>
    </location>
</feature>
<dbReference type="PROSITE" id="PS50835">
    <property type="entry name" value="IG_LIKE"/>
    <property type="match status" value="7"/>
</dbReference>
<evidence type="ECO:0000256" key="9">
    <source>
        <dbReference type="SAM" id="SignalP"/>
    </source>
</evidence>
<dbReference type="SUPFAM" id="SSF49265">
    <property type="entry name" value="Fibronectin type III"/>
    <property type="match status" value="1"/>
</dbReference>
<keyword evidence="8" id="KW-0812">Transmembrane</keyword>
<evidence type="ECO:0000256" key="7">
    <source>
        <dbReference type="SAM" id="MobiDB-lite"/>
    </source>
</evidence>
<comment type="subcellular location">
    <subcellularLocation>
        <location evidence="1">Membrane</location>
        <topology evidence="1">Single-pass type I membrane protein</topology>
    </subcellularLocation>
</comment>
<evidence type="ECO:0000259" key="11">
    <source>
        <dbReference type="PROSITE" id="PS50853"/>
    </source>
</evidence>
<feature type="domain" description="Ig-like" evidence="10">
    <location>
        <begin position="505"/>
        <end position="613"/>
    </location>
</feature>
<feature type="domain" description="Ig-like" evidence="10">
    <location>
        <begin position="233"/>
        <end position="301"/>
    </location>
</feature>
<dbReference type="PANTHER" id="PTHR11640">
    <property type="entry name" value="NEPHRIN"/>
    <property type="match status" value="1"/>
</dbReference>
<feature type="compositionally biased region" description="Basic and acidic residues" evidence="7">
    <location>
        <begin position="1170"/>
        <end position="1179"/>
    </location>
</feature>
<dbReference type="CDD" id="cd00063">
    <property type="entry name" value="FN3"/>
    <property type="match status" value="1"/>
</dbReference>
<dbReference type="GO" id="GO:0009653">
    <property type="term" value="P:anatomical structure morphogenesis"/>
    <property type="evidence" value="ECO:0007669"/>
    <property type="project" value="UniProtKB-ARBA"/>
</dbReference>
<dbReference type="Pfam" id="PF13927">
    <property type="entry name" value="Ig_3"/>
    <property type="match status" value="3"/>
</dbReference>
<dbReference type="SMART" id="SM00060">
    <property type="entry name" value="FN3"/>
    <property type="match status" value="1"/>
</dbReference>
<dbReference type="GO" id="GO:0005911">
    <property type="term" value="C:cell-cell junction"/>
    <property type="evidence" value="ECO:0007669"/>
    <property type="project" value="TreeGrafter"/>
</dbReference>
<dbReference type="GO" id="GO:0050839">
    <property type="term" value="F:cell adhesion molecule binding"/>
    <property type="evidence" value="ECO:0007669"/>
    <property type="project" value="TreeGrafter"/>
</dbReference>
<evidence type="ECO:0000259" key="10">
    <source>
        <dbReference type="PROSITE" id="PS50835"/>
    </source>
</evidence>
<dbReference type="Proteomes" id="UP000838878">
    <property type="component" value="Chromosome 1"/>
</dbReference>
<keyword evidence="9" id="KW-0732">Signal</keyword>
<feature type="non-terminal residue" evidence="12">
    <location>
        <position position="1230"/>
    </location>
</feature>
<evidence type="ECO:0000256" key="5">
    <source>
        <dbReference type="ARBA" id="ARBA00023180"/>
    </source>
</evidence>
<dbReference type="InterPro" id="IPR003961">
    <property type="entry name" value="FN3_dom"/>
</dbReference>
<dbReference type="PANTHER" id="PTHR11640:SF134">
    <property type="entry name" value="ECHINOID, ISOFORM A-RELATED"/>
    <property type="match status" value="1"/>
</dbReference>
<dbReference type="InterPro" id="IPR003598">
    <property type="entry name" value="Ig_sub2"/>
</dbReference>
<organism evidence="12 13">
    <name type="scientific">Brenthis ino</name>
    <name type="common">lesser marbled fritillary</name>
    <dbReference type="NCBI Taxonomy" id="405034"/>
    <lineage>
        <taxon>Eukaryota</taxon>
        <taxon>Metazoa</taxon>
        <taxon>Ecdysozoa</taxon>
        <taxon>Arthropoda</taxon>
        <taxon>Hexapoda</taxon>
        <taxon>Insecta</taxon>
        <taxon>Pterygota</taxon>
        <taxon>Neoptera</taxon>
        <taxon>Endopterygota</taxon>
        <taxon>Lepidoptera</taxon>
        <taxon>Glossata</taxon>
        <taxon>Ditrysia</taxon>
        <taxon>Papilionoidea</taxon>
        <taxon>Nymphalidae</taxon>
        <taxon>Heliconiinae</taxon>
        <taxon>Argynnini</taxon>
        <taxon>Brenthis</taxon>
    </lineage>
</organism>
<feature type="domain" description="Ig-like" evidence="10">
    <location>
        <begin position="618"/>
        <end position="715"/>
    </location>
</feature>
<keyword evidence="2" id="KW-0677">Repeat</keyword>
<dbReference type="Gene3D" id="2.60.40.10">
    <property type="entry name" value="Immunoglobulins"/>
    <property type="match status" value="8"/>
</dbReference>
<keyword evidence="6" id="KW-0393">Immunoglobulin domain</keyword>
<dbReference type="Pfam" id="PF08205">
    <property type="entry name" value="C2-set_2"/>
    <property type="match status" value="1"/>
</dbReference>
<dbReference type="SMART" id="SM00408">
    <property type="entry name" value="IGc2"/>
    <property type="match status" value="7"/>
</dbReference>
<feature type="transmembrane region" description="Helical" evidence="8">
    <location>
        <begin position="948"/>
        <end position="973"/>
    </location>
</feature>
<evidence type="ECO:0000256" key="3">
    <source>
        <dbReference type="ARBA" id="ARBA00023136"/>
    </source>
</evidence>
<dbReference type="InterPro" id="IPR036179">
    <property type="entry name" value="Ig-like_dom_sf"/>
</dbReference>
<sequence length="1230" mass="136781">MGSNRLISRLVLICTVFRYAYCEDEQHDAREGDDVTMQCRFSLDPVVGESLTYYWVRSTVSQHDNVAIGNIPLETNYQINYAPSEGRYDLMVSNVTYERDNGRFECRVKAGGSGRTLHSQSYNLVVLTQPQPPILNSGPQAQAQEGRQLNLTCSSTGGSPSPIIKWYRDGSIHAMEADVIAGKIRAEPTVAILTLEPNRDDDGATFRCVVRNRAMREGQQLEATVELSVNYFPRVEVGPENPLRVEIDGTANMMCKVDAKPKVSGVRWTREGKYISNSFNHMIKSVTVQDAGKYVCSADNGLGHPGENEIYLDVLFPPSVSVDSKTYEAEEGGTVEIRCEVSSNPEPISIEWTMEGRNDFRQKGNTLLLTRVNADMAGTYVCRAVNLLSSSSGNKVEKAGSASVAVLVRHKPGNAFISPDRPIAQEGTAVTLTCSAKPPGWPAPQYRWFREIETGDIKPTVLATGNKYTIPSAHLGSEGVYHCQATNELGHSELATVNLEVYQPPRFQSKLQPHMIKKSGERNFSLTCVALGKPLPNVKWYKDNAEIRPDANLYEVKTEINESRNAVYNIQSTLRFRGKARPEEDDLLPGDRGVYGCSFENEVKKVESSMQLRIEHAPISIRQQKKVAYDLMENAEISCRVQAYPKPEFQWFYGANPAPLQMSSDGHYEIITTTDENDSYLSVLVIRNIKAHDYGDYYCTVKNSLGNIRPQIRLQPKGAPEPPRNLASQKVDAKYVTLKWEAGFNGGLSSTKYFVWIRRVRNPASGKQCDVKRPEEFDWKEYDCGRSNPCNVTGLEQHNSYYFKVKAVNTKGQSNYSNEISVTTKVHEIEPPNEVTFDPAEITVSFSVGATCLPLVAVIERTQGTNNWQVIETMPLRLSGTSANTQSTKLEATRQGRTGADPHHEQETSSYPQLRVKLCLQNNQDVCSEYVDAQIGTSYTNTVRSEPMLFGLVLSVIFIGVLGAVVVCMFFIFRRKAKSNCKRMDSIRSPIGSPPSQAPPPYYSCAGMENKALENSMDIPLTKEDSKSAVYETQGGYGYHIAHHVPPHTGQNMSNTDWANMGYSENSYANSNNGGSVNSQDSMWQMKTAVPNNPPVISPHQIIDHHQGNYGYDPIAHGGYGTIDDYVPYSPLPHGSHAPASDYGLRNSQNPSRHDYCSDPYASVHKPKKRMDQHIESPYHEVSGLPDAYGGEDAAEDKPPHLSLGYDESLESGYSTPNARARRVIREIIV</sequence>
<dbReference type="CDD" id="cd00096">
    <property type="entry name" value="Ig"/>
    <property type="match status" value="3"/>
</dbReference>
<dbReference type="Pfam" id="PF00041">
    <property type="entry name" value="fn3"/>
    <property type="match status" value="1"/>
</dbReference>
<dbReference type="Pfam" id="PF13895">
    <property type="entry name" value="Ig_2"/>
    <property type="match status" value="1"/>
</dbReference>
<evidence type="ECO:0000256" key="4">
    <source>
        <dbReference type="ARBA" id="ARBA00023157"/>
    </source>
</evidence>
<dbReference type="InterPro" id="IPR013162">
    <property type="entry name" value="CD80_C2-set"/>
</dbReference>
<dbReference type="InterPro" id="IPR036116">
    <property type="entry name" value="FN3_sf"/>
</dbReference>
<gene>
    <name evidence="12" type="ORF">BINO364_LOCUS1361</name>
</gene>
<evidence type="ECO:0000256" key="1">
    <source>
        <dbReference type="ARBA" id="ARBA00004479"/>
    </source>
</evidence>
<keyword evidence="3 8" id="KW-0472">Membrane</keyword>
<dbReference type="GO" id="GO:0030154">
    <property type="term" value="P:cell differentiation"/>
    <property type="evidence" value="ECO:0007669"/>
    <property type="project" value="UniProtKB-ARBA"/>
</dbReference>
<dbReference type="GO" id="GO:0098609">
    <property type="term" value="P:cell-cell adhesion"/>
    <property type="evidence" value="ECO:0007669"/>
    <property type="project" value="TreeGrafter"/>
</dbReference>
<dbReference type="InterPro" id="IPR013098">
    <property type="entry name" value="Ig_I-set"/>
</dbReference>
<keyword evidence="8" id="KW-1133">Transmembrane helix</keyword>
<dbReference type="GO" id="GO:0005886">
    <property type="term" value="C:plasma membrane"/>
    <property type="evidence" value="ECO:0007669"/>
    <property type="project" value="TreeGrafter"/>
</dbReference>
<proteinExistence type="predicted"/>
<dbReference type="InterPro" id="IPR051275">
    <property type="entry name" value="Cell_adhesion_signaling"/>
</dbReference>
<evidence type="ECO:0000256" key="6">
    <source>
        <dbReference type="ARBA" id="ARBA00023319"/>
    </source>
</evidence>
<reference evidence="12" key="1">
    <citation type="submission" date="2021-12" db="EMBL/GenBank/DDBJ databases">
        <authorList>
            <person name="Martin H S."/>
        </authorList>
    </citation>
    <scope>NUCLEOTIDE SEQUENCE</scope>
</reference>
<feature type="domain" description="Ig-like" evidence="10">
    <location>
        <begin position="318"/>
        <end position="401"/>
    </location>
</feature>
<dbReference type="EMBL" id="OV170221">
    <property type="protein sequence ID" value="CAH0714295.1"/>
    <property type="molecule type" value="Genomic_DNA"/>
</dbReference>
<evidence type="ECO:0000256" key="8">
    <source>
        <dbReference type="SAM" id="Phobius"/>
    </source>
</evidence>
<protein>
    <recommendedName>
        <fullName evidence="14">Hemicentin-2</fullName>
    </recommendedName>
</protein>
<feature type="domain" description="Ig-like" evidence="10">
    <location>
        <begin position="412"/>
        <end position="498"/>
    </location>
</feature>
<accession>A0A8J9V7Q3</accession>
<dbReference type="InterPro" id="IPR003599">
    <property type="entry name" value="Ig_sub"/>
</dbReference>
<keyword evidence="4" id="KW-1015">Disulfide bond</keyword>
<evidence type="ECO:0000256" key="2">
    <source>
        <dbReference type="ARBA" id="ARBA00022737"/>
    </source>
</evidence>
<dbReference type="SUPFAM" id="SSF48726">
    <property type="entry name" value="Immunoglobulin"/>
    <property type="match status" value="7"/>
</dbReference>
<evidence type="ECO:0008006" key="14">
    <source>
        <dbReference type="Google" id="ProtNLM"/>
    </source>
</evidence>
<evidence type="ECO:0000313" key="13">
    <source>
        <dbReference type="Proteomes" id="UP000838878"/>
    </source>
</evidence>
<evidence type="ECO:0000313" key="12">
    <source>
        <dbReference type="EMBL" id="CAH0714295.1"/>
    </source>
</evidence>
<dbReference type="InterPro" id="IPR013783">
    <property type="entry name" value="Ig-like_fold"/>
</dbReference>
<feature type="domain" description="Ig-like" evidence="10">
    <location>
        <begin position="132"/>
        <end position="226"/>
    </location>
</feature>
<feature type="signal peptide" evidence="9">
    <location>
        <begin position="1"/>
        <end position="22"/>
    </location>
</feature>
<feature type="domain" description="Ig-like" evidence="10">
    <location>
        <begin position="29"/>
        <end position="123"/>
    </location>
</feature>
<keyword evidence="5" id="KW-0325">Glycoprotein</keyword>
<keyword evidence="13" id="KW-1185">Reference proteome</keyword>
<dbReference type="OrthoDB" id="5857426at2759"/>
<feature type="domain" description="Fibronectin type-III" evidence="11">
    <location>
        <begin position="722"/>
        <end position="827"/>
    </location>
</feature>
<feature type="region of interest" description="Disordered" evidence="7">
    <location>
        <begin position="882"/>
        <end position="909"/>
    </location>
</feature>
<dbReference type="AlphaFoldDB" id="A0A8J9V7Q3"/>
<dbReference type="SMART" id="SM00409">
    <property type="entry name" value="IG"/>
    <property type="match status" value="7"/>
</dbReference>
<name>A0A8J9V7Q3_9NEOP</name>
<feature type="region of interest" description="Disordered" evidence="7">
    <location>
        <begin position="1138"/>
        <end position="1216"/>
    </location>
</feature>
<dbReference type="PROSITE" id="PS50853">
    <property type="entry name" value="FN3"/>
    <property type="match status" value="1"/>
</dbReference>
<dbReference type="Pfam" id="PF07679">
    <property type="entry name" value="I-set"/>
    <property type="match status" value="1"/>
</dbReference>